<dbReference type="Proteomes" id="UP001296581">
    <property type="component" value="Unassembled WGS sequence"/>
</dbReference>
<evidence type="ECO:0000313" key="21">
    <source>
        <dbReference type="Proteomes" id="UP000260808"/>
    </source>
</evidence>
<dbReference type="EMBL" id="NIHM01000001">
    <property type="protein sequence ID" value="PLT58142.1"/>
    <property type="molecule type" value="Genomic_DNA"/>
</dbReference>
<dbReference type="SUPFAM" id="SSF69765">
    <property type="entry name" value="IpsF-like"/>
    <property type="match status" value="1"/>
</dbReference>
<reference evidence="11" key="5">
    <citation type="submission" date="2021-10" db="EMBL/GenBank/DDBJ databases">
        <title>Collection of gut derived symbiotic bacterial strains cultured from healthy donors.</title>
        <authorList>
            <person name="Lin H."/>
            <person name="Littmann E."/>
            <person name="Claire K."/>
            <person name="Pamer E."/>
        </authorList>
    </citation>
    <scope>NUCLEOTIDE SEQUENCE</scope>
    <source>
        <strain evidence="11">MSK.23.18</strain>
    </source>
</reference>
<feature type="site" description="Transition state stabilizer" evidence="8">
    <location>
        <position position="34"/>
    </location>
</feature>
<keyword evidence="6 8" id="KW-0414">Isoprene biosynthesis</keyword>
<evidence type="ECO:0000313" key="16">
    <source>
        <dbReference type="EMBL" id="PLT58142.1"/>
    </source>
</evidence>
<reference evidence="13" key="4">
    <citation type="submission" date="2020-02" db="EMBL/GenBank/DDBJ databases">
        <authorList>
            <person name="Littmann E."/>
            <person name="Sorbara M."/>
        </authorList>
    </citation>
    <scope>NUCLEOTIDE SEQUENCE</scope>
    <source>
        <strain evidence="15">MSK.11.9</strain>
        <strain evidence="14">MSK.15.32</strain>
        <strain evidence="13">MSK.22.53</strain>
    </source>
</reference>
<feature type="binding site" evidence="8">
    <location>
        <position position="139"/>
    </location>
    <ligand>
        <name>4-CDP-2-C-methyl-D-erythritol 2-phosphate</name>
        <dbReference type="ChEBI" id="CHEBI:57919"/>
    </ligand>
</feature>
<dbReference type="GO" id="GO:0016114">
    <property type="term" value="P:terpenoid biosynthetic process"/>
    <property type="evidence" value="ECO:0007669"/>
    <property type="project" value="InterPro"/>
</dbReference>
<evidence type="ECO:0000256" key="2">
    <source>
        <dbReference type="ARBA" id="ARBA00004709"/>
    </source>
</evidence>
<evidence type="ECO:0000313" key="14">
    <source>
        <dbReference type="EMBL" id="NSI57109.1"/>
    </source>
</evidence>
<dbReference type="FunFam" id="3.30.1330.50:FF:000001">
    <property type="entry name" value="2-C-methyl-D-erythritol 2,4-cyclodiphosphate synthase"/>
    <property type="match status" value="1"/>
</dbReference>
<accession>A0A2N5NMK8</accession>
<comment type="pathway">
    <text evidence="2 8">Isoprenoid biosynthesis; isopentenyl diphosphate biosynthesis via DXP pathway; isopentenyl diphosphate from 1-deoxy-D-xylulose 5-phosphate: step 4/6.</text>
</comment>
<dbReference type="GO" id="GO:0046872">
    <property type="term" value="F:metal ion binding"/>
    <property type="evidence" value="ECO:0007669"/>
    <property type="project" value="UniProtKB-KW"/>
</dbReference>
<evidence type="ECO:0000256" key="4">
    <source>
        <dbReference type="ARBA" id="ARBA00012579"/>
    </source>
</evidence>
<dbReference type="NCBIfam" id="TIGR00151">
    <property type="entry name" value="ispF"/>
    <property type="match status" value="1"/>
</dbReference>
<evidence type="ECO:0000256" key="3">
    <source>
        <dbReference type="ARBA" id="ARBA00008480"/>
    </source>
</evidence>
<evidence type="ECO:0000256" key="9">
    <source>
        <dbReference type="RuleBase" id="RU004395"/>
    </source>
</evidence>
<proteinExistence type="inferred from homology"/>
<feature type="binding site" evidence="8">
    <location>
        <position position="8"/>
    </location>
    <ligand>
        <name>a divalent metal cation</name>
        <dbReference type="ChEBI" id="CHEBI:60240"/>
    </ligand>
</feature>
<evidence type="ECO:0000313" key="11">
    <source>
        <dbReference type="EMBL" id="MCB5617642.1"/>
    </source>
</evidence>
<dbReference type="Proteomes" id="UP001148455">
    <property type="component" value="Unassembled WGS sequence"/>
</dbReference>
<dbReference type="EMBL" id="JAAIRM010000007">
    <property type="protein sequence ID" value="NSI18827.1"/>
    <property type="molecule type" value="Genomic_DNA"/>
</dbReference>
<dbReference type="EMBL" id="JAJBOM010000001">
    <property type="protein sequence ID" value="MCB5617642.1"/>
    <property type="molecule type" value="Genomic_DNA"/>
</dbReference>
<evidence type="ECO:0000313" key="15">
    <source>
        <dbReference type="EMBL" id="NSI63955.1"/>
    </source>
</evidence>
<dbReference type="GO" id="GO:0008685">
    <property type="term" value="F:2-C-methyl-D-erythritol 2,4-cyclodiphosphate synthase activity"/>
    <property type="evidence" value="ECO:0007669"/>
    <property type="project" value="UniProtKB-UniRule"/>
</dbReference>
<protein>
    <recommendedName>
        <fullName evidence="4 8">2-C-methyl-D-erythritol 2,4-cyclodiphosphate synthase</fullName>
        <shortName evidence="8">MECDP-synthase</shortName>
        <shortName evidence="8">MECPP-synthase</shortName>
        <shortName evidence="8">MECPS</shortName>
        <ecNumber evidence="4 8">4.6.1.12</ecNumber>
    </recommendedName>
</protein>
<comment type="function">
    <text evidence="8">Involved in the biosynthesis of isopentenyl diphosphate (IPP) and dimethylallyl diphosphate (DMAPP), two major building blocks of isoprenoid compounds. Catalyzes the conversion of 4-diphosphocytidyl-2-C-methyl-D-erythritol 2-phosphate (CDP-ME2P) to 2-C-methyl-D-erythritol 2,4-cyclodiphosphate (ME-CPP) with a corresponding release of cytidine 5-monophosphate (CMP).</text>
</comment>
<comment type="caution">
    <text evidence="8">Lacks conserved residue(s) required for the propagation of feature annotation.</text>
</comment>
<feature type="domain" description="2-C-methyl-D-erythritol 2,4-cyclodiphosphate synthase" evidence="10">
    <location>
        <begin position="1"/>
        <end position="154"/>
    </location>
</feature>
<dbReference type="CDD" id="cd00554">
    <property type="entry name" value="MECDP_synthase"/>
    <property type="match status" value="1"/>
</dbReference>
<dbReference type="GO" id="GO:0019288">
    <property type="term" value="P:isopentenyl diphosphate biosynthetic process, methylerythritol 4-phosphate pathway"/>
    <property type="evidence" value="ECO:0007669"/>
    <property type="project" value="UniProtKB-UniRule"/>
</dbReference>
<feature type="binding site" evidence="8">
    <location>
        <begin position="8"/>
        <end position="10"/>
    </location>
    <ligand>
        <name>4-CDP-2-C-methyl-D-erythritol 2-phosphate</name>
        <dbReference type="ChEBI" id="CHEBI:57919"/>
    </ligand>
</feature>
<dbReference type="EMBL" id="JAPZED010000001">
    <property type="protein sequence ID" value="MCZ7692765.1"/>
    <property type="molecule type" value="Genomic_DNA"/>
</dbReference>
<comment type="subunit">
    <text evidence="8">Homotrimer.</text>
</comment>
<feature type="site" description="Transition state stabilizer" evidence="8">
    <location>
        <position position="133"/>
    </location>
</feature>
<dbReference type="PANTHER" id="PTHR43181">
    <property type="entry name" value="2-C-METHYL-D-ERYTHRITOL 2,4-CYCLODIPHOSPHATE SYNTHASE, CHLOROPLASTIC"/>
    <property type="match status" value="1"/>
</dbReference>
<gene>
    <name evidence="8 11" type="primary">ispF</name>
    <name evidence="16" type="ORF">CDL18_00720</name>
    <name evidence="19" type="ORF">DW270_07225</name>
    <name evidence="18" type="ORF">DWY88_00190</name>
    <name evidence="17" type="ORF">DXC31_03225</name>
    <name evidence="13" type="ORF">G4958_05585</name>
    <name evidence="15" type="ORF">G4981_01355</name>
    <name evidence="14" type="ORF">G4993_01645</name>
    <name evidence="11" type="ORF">LIQ08_00455</name>
    <name evidence="12" type="ORF">O8D18_01685</name>
</gene>
<evidence type="ECO:0000256" key="5">
    <source>
        <dbReference type="ARBA" id="ARBA00022723"/>
    </source>
</evidence>
<dbReference type="Gene3D" id="3.30.1330.50">
    <property type="entry name" value="2-C-methyl-D-erythritol 2,4-cyclodiphosphate synthase"/>
    <property type="match status" value="1"/>
</dbReference>
<reference evidence="16 20" key="1">
    <citation type="journal article" date="2017" name="Genome Med.">
        <title>A novel Ruminococcus gnavus clade enriched in inflammatory bowel disease patients.</title>
        <authorList>
            <person name="Hall A.B."/>
            <person name="Yassour M."/>
            <person name="Sauk J."/>
            <person name="Garner A."/>
            <person name="Jiang X."/>
            <person name="Arthur T."/>
            <person name="Lagoudas G.K."/>
            <person name="Vatanen T."/>
            <person name="Fornelos N."/>
            <person name="Wilson R."/>
            <person name="Bertha M."/>
            <person name="Cohen M."/>
            <person name="Garber J."/>
            <person name="Khalili H."/>
            <person name="Gevers D."/>
            <person name="Ananthakrishnan A.N."/>
            <person name="Kugathasan S."/>
            <person name="Lander E.S."/>
            <person name="Blainey P."/>
            <person name="Vlamakis H."/>
            <person name="Xavier R.J."/>
            <person name="Huttenhower C."/>
        </authorList>
    </citation>
    <scope>NUCLEOTIDE SEQUENCE [LARGE SCALE GENOMIC DNA]</scope>
    <source>
        <strain evidence="16 20">RJX1118</strain>
    </source>
</reference>
<evidence type="ECO:0000256" key="6">
    <source>
        <dbReference type="ARBA" id="ARBA00023229"/>
    </source>
</evidence>
<reference evidence="21 22" key="2">
    <citation type="submission" date="2018-08" db="EMBL/GenBank/DDBJ databases">
        <title>A genome reference for cultivated species of the human gut microbiota.</title>
        <authorList>
            <person name="Zou Y."/>
            <person name="Xue W."/>
            <person name="Luo G."/>
        </authorList>
    </citation>
    <scope>NUCLEOTIDE SEQUENCE [LARGE SCALE GENOMIC DNA]</scope>
    <source>
        <strain evidence="18 23">AF27-4BH</strain>
        <strain evidence="19 22">AM22-7AC</strain>
        <strain evidence="17 21">TF01-20-2</strain>
    </source>
</reference>
<comment type="similarity">
    <text evidence="3 8 9">Belongs to the IspF family.</text>
</comment>
<reference evidence="12" key="6">
    <citation type="submission" date="2022-12" db="EMBL/GenBank/DDBJ databases">
        <title>Genome of R. gnavus strain RSHDN_123.</title>
        <authorList>
            <person name="Abdugheni R."/>
        </authorList>
    </citation>
    <scope>NUCLEOTIDE SEQUENCE</scope>
    <source>
        <strain evidence="12">RSHDN_123</strain>
    </source>
</reference>
<evidence type="ECO:0000313" key="13">
    <source>
        <dbReference type="EMBL" id="NSI18827.1"/>
    </source>
</evidence>
<feature type="binding site" evidence="8">
    <location>
        <begin position="61"/>
        <end position="65"/>
    </location>
    <ligand>
        <name>4-CDP-2-C-methyl-D-erythritol 2-phosphate</name>
        <dbReference type="ChEBI" id="CHEBI:57919"/>
    </ligand>
</feature>
<evidence type="ECO:0000256" key="8">
    <source>
        <dbReference type="HAMAP-Rule" id="MF_00107"/>
    </source>
</evidence>
<keyword evidence="7 8" id="KW-0456">Lyase</keyword>
<comment type="cofactor">
    <cofactor evidence="8">
        <name>a divalent metal cation</name>
        <dbReference type="ChEBI" id="CHEBI:60240"/>
    </cofactor>
    <text evidence="8">Binds 1 divalent metal cation per subunit.</text>
</comment>
<dbReference type="RefSeq" id="WP_004840898.1">
    <property type="nucleotide sequence ID" value="NZ_AP031446.1"/>
</dbReference>
<keyword evidence="5 8" id="KW-0479">Metal-binding</keyword>
<dbReference type="Proteomes" id="UP001296643">
    <property type="component" value="Unassembled WGS sequence"/>
</dbReference>
<dbReference type="Proteomes" id="UP001297370">
    <property type="component" value="Unassembled WGS sequence"/>
</dbReference>
<dbReference type="EC" id="4.6.1.12" evidence="4 8"/>
<evidence type="ECO:0000259" key="10">
    <source>
        <dbReference type="Pfam" id="PF02542"/>
    </source>
</evidence>
<dbReference type="HAMAP" id="MF_00107">
    <property type="entry name" value="IspF"/>
    <property type="match status" value="1"/>
</dbReference>
<feature type="binding site" evidence="8">
    <location>
        <position position="10"/>
    </location>
    <ligand>
        <name>a divalent metal cation</name>
        <dbReference type="ChEBI" id="CHEBI:60240"/>
    </ligand>
</feature>
<dbReference type="Proteomes" id="UP000285697">
    <property type="component" value="Unassembled WGS sequence"/>
</dbReference>
<comment type="catalytic activity">
    <reaction evidence="1 8 9">
        <text>4-CDP-2-C-methyl-D-erythritol 2-phosphate = 2-C-methyl-D-erythritol 2,4-cyclic diphosphate + CMP</text>
        <dbReference type="Rhea" id="RHEA:23864"/>
        <dbReference type="ChEBI" id="CHEBI:57919"/>
        <dbReference type="ChEBI" id="CHEBI:58483"/>
        <dbReference type="ChEBI" id="CHEBI:60377"/>
        <dbReference type="EC" id="4.6.1.12"/>
    </reaction>
</comment>
<dbReference type="Proteomes" id="UP000234849">
    <property type="component" value="Unassembled WGS sequence"/>
</dbReference>
<dbReference type="GeneID" id="57432182"/>
<name>A0A2N5NMK8_MEDGN</name>
<evidence type="ECO:0000256" key="7">
    <source>
        <dbReference type="ARBA" id="ARBA00023239"/>
    </source>
</evidence>
<dbReference type="EMBL" id="JAAIRY010000001">
    <property type="protein sequence ID" value="NSI63955.1"/>
    <property type="molecule type" value="Genomic_DNA"/>
</dbReference>
<dbReference type="EMBL" id="JAAIRV010000002">
    <property type="protein sequence ID" value="NSI57109.1"/>
    <property type="molecule type" value="Genomic_DNA"/>
</dbReference>
<evidence type="ECO:0000256" key="1">
    <source>
        <dbReference type="ARBA" id="ARBA00000200"/>
    </source>
</evidence>
<dbReference type="STRING" id="33038.GCA_900067245_00374"/>
<evidence type="ECO:0000313" key="12">
    <source>
        <dbReference type="EMBL" id="MCZ7692765.1"/>
    </source>
</evidence>
<evidence type="ECO:0000313" key="17">
    <source>
        <dbReference type="EMBL" id="RGM24846.1"/>
    </source>
</evidence>
<evidence type="ECO:0000313" key="19">
    <source>
        <dbReference type="EMBL" id="RHG19508.1"/>
    </source>
</evidence>
<organism evidence="16 20">
    <name type="scientific">Mediterraneibacter gnavus</name>
    <name type="common">Ruminococcus gnavus</name>
    <dbReference type="NCBI Taxonomy" id="33038"/>
    <lineage>
        <taxon>Bacteria</taxon>
        <taxon>Bacillati</taxon>
        <taxon>Bacillota</taxon>
        <taxon>Clostridia</taxon>
        <taxon>Lachnospirales</taxon>
        <taxon>Lachnospiraceae</taxon>
        <taxon>Mediterraneibacter</taxon>
    </lineage>
</organism>
<comment type="caution">
    <text evidence="16">The sequence shown here is derived from an EMBL/GenBank/DDBJ whole genome shotgun (WGS) entry which is preliminary data.</text>
</comment>
<dbReference type="Proteomes" id="UP000286137">
    <property type="component" value="Unassembled WGS sequence"/>
</dbReference>
<evidence type="ECO:0000313" key="18">
    <source>
        <dbReference type="EMBL" id="RGQ71286.1"/>
    </source>
</evidence>
<evidence type="ECO:0000313" key="23">
    <source>
        <dbReference type="Proteomes" id="UP000286137"/>
    </source>
</evidence>
<feature type="binding site" evidence="8">
    <location>
        <begin position="56"/>
        <end position="58"/>
    </location>
    <ligand>
        <name>4-CDP-2-C-methyl-D-erythritol 2-phosphate</name>
        <dbReference type="ChEBI" id="CHEBI:57919"/>
    </ligand>
</feature>
<dbReference type="Pfam" id="PF02542">
    <property type="entry name" value="YgbB"/>
    <property type="match status" value="1"/>
</dbReference>
<dbReference type="PROSITE" id="PS01350">
    <property type="entry name" value="ISPF"/>
    <property type="match status" value="1"/>
</dbReference>
<dbReference type="PANTHER" id="PTHR43181:SF1">
    <property type="entry name" value="2-C-METHYL-D-ERYTHRITOL 2,4-CYCLODIPHOSPHATE SYNTHASE, CHLOROPLASTIC"/>
    <property type="match status" value="1"/>
</dbReference>
<dbReference type="EMBL" id="QSSX01000005">
    <property type="protein sequence ID" value="RGM24846.1"/>
    <property type="molecule type" value="Genomic_DNA"/>
</dbReference>
<feature type="binding site" evidence="8">
    <location>
        <begin position="132"/>
        <end position="135"/>
    </location>
    <ligand>
        <name>4-CDP-2-C-methyl-D-erythritol 2-phosphate</name>
        <dbReference type="ChEBI" id="CHEBI:57919"/>
    </ligand>
</feature>
<dbReference type="InterPro" id="IPR036571">
    <property type="entry name" value="MECDP_synthase_sf"/>
</dbReference>
<reference evidence="13" key="3">
    <citation type="journal article" date="2020" name="Cell Host Microbe">
        <title>Functional and Genomic Variation between Human-Derived Isolates of Lachnospiraceae Reveals Inter- and Intra-Species Diversity.</title>
        <authorList>
            <person name="Sorbara M.T."/>
            <person name="Littmann E.R."/>
            <person name="Fontana E."/>
            <person name="Moody T.U."/>
            <person name="Kohout C.E."/>
            <person name="Gjonbalaj M."/>
            <person name="Eaton V."/>
            <person name="Seok R."/>
            <person name="Leiner I.M."/>
            <person name="Pamer E.G."/>
        </authorList>
    </citation>
    <scope>NUCLEOTIDE SEQUENCE</scope>
    <source>
        <strain evidence="15">MSK.11.9</strain>
        <strain evidence="14">MSK.15.32</strain>
        <strain evidence="13">MSK.22.53</strain>
    </source>
</reference>
<dbReference type="InterPro" id="IPR003526">
    <property type="entry name" value="MECDP_synthase"/>
</dbReference>
<sequence>MRIGMGYDVHKLVEGRKLILGGVEIPYEKGLLGHSDADVLLHAIMDALLGAAALGDIGKHFPDTDPAYKGISSIRLLEHVADLLEEHQFLIENIDATIIAQRPKMRPYIDTMRENIAKALKIESDQINVKATTEEGLGFTGSGEGISSQAICMLEKVMNYSSVDVTAQTGGCAGCQGCKKA</sequence>
<evidence type="ECO:0000313" key="20">
    <source>
        <dbReference type="Proteomes" id="UP000234849"/>
    </source>
</evidence>
<evidence type="ECO:0000313" key="22">
    <source>
        <dbReference type="Proteomes" id="UP000285697"/>
    </source>
</evidence>
<feature type="binding site" evidence="8">
    <location>
        <begin position="34"/>
        <end position="35"/>
    </location>
    <ligand>
        <name>4-CDP-2-C-methyl-D-erythritol 2-phosphate</name>
        <dbReference type="ChEBI" id="CHEBI:57919"/>
    </ligand>
</feature>
<dbReference type="EMBL" id="QRTJ01000001">
    <property type="protein sequence ID" value="RGQ71286.1"/>
    <property type="molecule type" value="Genomic_DNA"/>
</dbReference>
<dbReference type="UniPathway" id="UPA00056">
    <property type="reaction ID" value="UER00095"/>
</dbReference>
<dbReference type="AlphaFoldDB" id="A0A2N5NMK8"/>
<dbReference type="Proteomes" id="UP001296580">
    <property type="component" value="Unassembled WGS sequence"/>
</dbReference>
<dbReference type="EMBL" id="QRIA01000007">
    <property type="protein sequence ID" value="RHG19508.1"/>
    <property type="molecule type" value="Genomic_DNA"/>
</dbReference>
<feature type="binding site" evidence="8">
    <location>
        <position position="42"/>
    </location>
    <ligand>
        <name>a divalent metal cation</name>
        <dbReference type="ChEBI" id="CHEBI:60240"/>
    </ligand>
</feature>
<dbReference type="InterPro" id="IPR020555">
    <property type="entry name" value="MECDP_synthase_CS"/>
</dbReference>
<dbReference type="Proteomes" id="UP000260808">
    <property type="component" value="Unassembled WGS sequence"/>
</dbReference>